<feature type="transmembrane region" description="Helical" evidence="7">
    <location>
        <begin position="222"/>
        <end position="243"/>
    </location>
</feature>
<dbReference type="PANTHER" id="PTHR21716:SF64">
    <property type="entry name" value="AI-2 TRANSPORT PROTEIN TQSA"/>
    <property type="match status" value="1"/>
</dbReference>
<dbReference type="EMBL" id="CP003155">
    <property type="protein sequence ID" value="AEV28963.1"/>
    <property type="molecule type" value="Genomic_DNA"/>
</dbReference>
<dbReference type="GO" id="GO:0016020">
    <property type="term" value="C:membrane"/>
    <property type="evidence" value="ECO:0007669"/>
    <property type="project" value="UniProtKB-SubCell"/>
</dbReference>
<proteinExistence type="inferred from homology"/>
<dbReference type="KEGG" id="sgp:SpiGrapes_1143"/>
<dbReference type="Pfam" id="PF01594">
    <property type="entry name" value="AI-2E_transport"/>
    <property type="match status" value="1"/>
</dbReference>
<feature type="region of interest" description="Disordered" evidence="6">
    <location>
        <begin position="395"/>
        <end position="429"/>
    </location>
</feature>
<dbReference type="STRING" id="158190.SpiGrapes_1143"/>
<feature type="transmembrane region" description="Helical" evidence="7">
    <location>
        <begin position="326"/>
        <end position="351"/>
    </location>
</feature>
<evidence type="ECO:0000256" key="3">
    <source>
        <dbReference type="ARBA" id="ARBA00022692"/>
    </source>
</evidence>
<reference evidence="8 9" key="1">
    <citation type="submission" date="2011-11" db="EMBL/GenBank/DDBJ databases">
        <title>Complete sequence of Spirochaeta sp. grapes.</title>
        <authorList>
            <consortium name="US DOE Joint Genome Institute"/>
            <person name="Lucas S."/>
            <person name="Han J."/>
            <person name="Lapidus A."/>
            <person name="Cheng J.-F."/>
            <person name="Goodwin L."/>
            <person name="Pitluck S."/>
            <person name="Peters L."/>
            <person name="Ovchinnikova G."/>
            <person name="Munk A.C."/>
            <person name="Detter J.C."/>
            <person name="Han C."/>
            <person name="Tapia R."/>
            <person name="Land M."/>
            <person name="Hauser L."/>
            <person name="Kyrpides N."/>
            <person name="Ivanova N."/>
            <person name="Pagani I."/>
            <person name="Ritalahtilisa K."/>
            <person name="Loeffler F."/>
            <person name="Woyke T."/>
        </authorList>
    </citation>
    <scope>NUCLEOTIDE SEQUENCE [LARGE SCALE GENOMIC DNA]</scope>
    <source>
        <strain evidence="9">ATCC BAA-1885 / DSM 22778 / Grapes</strain>
    </source>
</reference>
<name>G8QSK2_SPHPG</name>
<feature type="compositionally biased region" description="Basic and acidic residues" evidence="6">
    <location>
        <begin position="395"/>
        <end position="412"/>
    </location>
</feature>
<keyword evidence="3 7" id="KW-0812">Transmembrane</keyword>
<evidence type="ECO:0000256" key="6">
    <source>
        <dbReference type="SAM" id="MobiDB-lite"/>
    </source>
</evidence>
<feature type="transmembrane region" description="Helical" evidence="7">
    <location>
        <begin position="53"/>
        <end position="71"/>
    </location>
</feature>
<dbReference type="RefSeq" id="WP_014269812.1">
    <property type="nucleotide sequence ID" value="NC_016633.1"/>
</dbReference>
<organism evidence="8 9">
    <name type="scientific">Sphaerochaeta pleomorpha (strain ATCC BAA-1885 / DSM 22778 / Grapes)</name>
    <dbReference type="NCBI Taxonomy" id="158190"/>
    <lineage>
        <taxon>Bacteria</taxon>
        <taxon>Pseudomonadati</taxon>
        <taxon>Spirochaetota</taxon>
        <taxon>Spirochaetia</taxon>
        <taxon>Spirochaetales</taxon>
        <taxon>Sphaerochaetaceae</taxon>
        <taxon>Sphaerochaeta</taxon>
    </lineage>
</organism>
<gene>
    <name evidence="8" type="ordered locus">SpiGrapes_1143</name>
</gene>
<protein>
    <submittedName>
        <fullName evidence="8">Putative permease</fullName>
    </submittedName>
</protein>
<comment type="subcellular location">
    <subcellularLocation>
        <location evidence="1">Membrane</location>
        <topology evidence="1">Multi-pass membrane protein</topology>
    </subcellularLocation>
</comment>
<dbReference type="Proteomes" id="UP000005632">
    <property type="component" value="Chromosome"/>
</dbReference>
<keyword evidence="9" id="KW-1185">Reference proteome</keyword>
<evidence type="ECO:0000256" key="2">
    <source>
        <dbReference type="ARBA" id="ARBA00009773"/>
    </source>
</evidence>
<dbReference type="InterPro" id="IPR002549">
    <property type="entry name" value="AI-2E-like"/>
</dbReference>
<accession>G8QSK2</accession>
<feature type="transmembrane region" description="Helical" evidence="7">
    <location>
        <begin position="288"/>
        <end position="306"/>
    </location>
</feature>
<feature type="transmembrane region" description="Helical" evidence="7">
    <location>
        <begin position="30"/>
        <end position="47"/>
    </location>
</feature>
<dbReference type="eggNOG" id="COG0628">
    <property type="taxonomic scope" value="Bacteria"/>
</dbReference>
<dbReference type="PANTHER" id="PTHR21716">
    <property type="entry name" value="TRANSMEMBRANE PROTEIN"/>
    <property type="match status" value="1"/>
</dbReference>
<keyword evidence="4 7" id="KW-1133">Transmembrane helix</keyword>
<comment type="similarity">
    <text evidence="2">Belongs to the autoinducer-2 exporter (AI-2E) (TC 2.A.86) family.</text>
</comment>
<evidence type="ECO:0000256" key="5">
    <source>
        <dbReference type="ARBA" id="ARBA00023136"/>
    </source>
</evidence>
<evidence type="ECO:0000256" key="4">
    <source>
        <dbReference type="ARBA" id="ARBA00022989"/>
    </source>
</evidence>
<feature type="transmembrane region" description="Helical" evidence="7">
    <location>
        <begin position="83"/>
        <end position="107"/>
    </location>
</feature>
<dbReference type="AlphaFoldDB" id="G8QSK2"/>
<dbReference type="HOGENOM" id="CLU_031275_0_2_12"/>
<keyword evidence="5 7" id="KW-0472">Membrane</keyword>
<feature type="transmembrane region" description="Helical" evidence="7">
    <location>
        <begin position="249"/>
        <end position="276"/>
    </location>
</feature>
<dbReference type="GO" id="GO:0055085">
    <property type="term" value="P:transmembrane transport"/>
    <property type="evidence" value="ECO:0007669"/>
    <property type="project" value="TreeGrafter"/>
</dbReference>
<evidence type="ECO:0000313" key="9">
    <source>
        <dbReference type="Proteomes" id="UP000005632"/>
    </source>
</evidence>
<evidence type="ECO:0000313" key="8">
    <source>
        <dbReference type="EMBL" id="AEV28963.1"/>
    </source>
</evidence>
<feature type="transmembrane region" description="Helical" evidence="7">
    <location>
        <begin position="167"/>
        <end position="186"/>
    </location>
</feature>
<evidence type="ECO:0000256" key="1">
    <source>
        <dbReference type="ARBA" id="ARBA00004141"/>
    </source>
</evidence>
<evidence type="ECO:0000256" key="7">
    <source>
        <dbReference type="SAM" id="Phobius"/>
    </source>
</evidence>
<sequence>MNPVIADIEAFSKLVYSCFMTETSQTSNRYMQIFLGIIVLIMVLAILKASKDVSIPLVLSFFTFLILSPIVRKMDKLHIPQFFSITLVMALLLFIFVALGWFVVITIDTLVKVVPFYADKITSLDGLLSTRLSGILNLPEGTSFLSALPVNWSNLAINSLTSISGRFLSITKVALLVYIFILFLLLERRSFVPKLLAAIPRNKGMKMAVMFERITRQVSKYLLLKSLLSALTGIMFFITAIVTGLDFPLLWGVLAFIFNFIPSIGSIIITSVTILMGIIQFAPDWSQVVYIAILTISIQTILGNIIDPRLQGGQLNISPFVILVSLSLWGYIWGIPGMFISVPLTSVLQILCANIKTLRPAAVLMSSGKSYQREKEKQTAVSRYLRKQDKCKRGENPTLEAMEKAADTEAKRNNQKGDFIMPESFTEKR</sequence>